<organism evidence="3">
    <name type="scientific">Chlorella variabilis</name>
    <name type="common">Green alga</name>
    <dbReference type="NCBI Taxonomy" id="554065"/>
    <lineage>
        <taxon>Eukaryota</taxon>
        <taxon>Viridiplantae</taxon>
        <taxon>Chlorophyta</taxon>
        <taxon>core chlorophytes</taxon>
        <taxon>Trebouxiophyceae</taxon>
        <taxon>Chlorellales</taxon>
        <taxon>Chlorellaceae</taxon>
        <taxon>Chlorella clade</taxon>
        <taxon>Chlorella</taxon>
    </lineage>
</organism>
<gene>
    <name evidence="2" type="ORF">CHLNCDRAFT_138652</name>
</gene>
<dbReference type="AlphaFoldDB" id="E1ZNG8"/>
<proteinExistence type="predicted"/>
<dbReference type="OrthoDB" id="10657133at2759"/>
<evidence type="ECO:0000313" key="3">
    <source>
        <dbReference type="Proteomes" id="UP000008141"/>
    </source>
</evidence>
<dbReference type="Proteomes" id="UP000008141">
    <property type="component" value="Unassembled WGS sequence"/>
</dbReference>
<feature type="region of interest" description="Disordered" evidence="1">
    <location>
        <begin position="169"/>
        <end position="212"/>
    </location>
</feature>
<keyword evidence="3" id="KW-1185">Reference proteome</keyword>
<dbReference type="EMBL" id="GL433855">
    <property type="protein sequence ID" value="EFN52679.1"/>
    <property type="molecule type" value="Genomic_DNA"/>
</dbReference>
<dbReference type="RefSeq" id="XP_005844781.1">
    <property type="nucleotide sequence ID" value="XM_005844719.1"/>
</dbReference>
<dbReference type="KEGG" id="cvr:CHLNCDRAFT_138652"/>
<evidence type="ECO:0000313" key="2">
    <source>
        <dbReference type="EMBL" id="EFN52679.1"/>
    </source>
</evidence>
<evidence type="ECO:0000256" key="1">
    <source>
        <dbReference type="SAM" id="MobiDB-lite"/>
    </source>
</evidence>
<name>E1ZNG8_CHLVA</name>
<protein>
    <submittedName>
        <fullName evidence="2">Expressed protein</fullName>
    </submittedName>
</protein>
<dbReference type="InParanoid" id="E1ZNG8"/>
<dbReference type="GeneID" id="17352119"/>
<reference evidence="2 3" key="1">
    <citation type="journal article" date="2010" name="Plant Cell">
        <title>The Chlorella variabilis NC64A genome reveals adaptation to photosymbiosis, coevolution with viruses, and cryptic sex.</title>
        <authorList>
            <person name="Blanc G."/>
            <person name="Duncan G."/>
            <person name="Agarkova I."/>
            <person name="Borodovsky M."/>
            <person name="Gurnon J."/>
            <person name="Kuo A."/>
            <person name="Lindquist E."/>
            <person name="Lucas S."/>
            <person name="Pangilinan J."/>
            <person name="Polle J."/>
            <person name="Salamov A."/>
            <person name="Terry A."/>
            <person name="Yamada T."/>
            <person name="Dunigan D.D."/>
            <person name="Grigoriev I.V."/>
            <person name="Claverie J.M."/>
            <person name="Van Etten J.L."/>
        </authorList>
    </citation>
    <scope>NUCLEOTIDE SEQUENCE [LARGE SCALE GENOMIC DNA]</scope>
    <source>
        <strain evidence="2 3">NC64A</strain>
    </source>
</reference>
<sequence length="212" mass="23228">MPAGGREAATRTGQGCLSPINSIFLRCYQDAKTVARLQESIGDFDEARTVVSKVVRDERNQLAARTRAAMQIFYAADRGGLGGLAPYIDGKVDRELAEEVLAGAMAPACMSDAVLLLRRLGLPSRHVVHLAYAIKREKLPEAEDIEDMGLPAPAVAYAELAIEYKLKGESMPDSDSSAFKTKYEQRLRDVRHRRDPNVTCGAGSDDEEDEDE</sequence>
<accession>E1ZNG8</accession>